<protein>
    <recommendedName>
        <fullName evidence="7">Ribonuclease R</fullName>
        <shortName evidence="7">RNase R</shortName>
        <ecNumber evidence="7">3.1.13.1</ecNumber>
    </recommendedName>
</protein>
<comment type="similarity">
    <text evidence="7">Belongs to the RNR ribonuclease family. RNase R subfamily.</text>
</comment>
<evidence type="ECO:0000259" key="9">
    <source>
        <dbReference type="PROSITE" id="PS50126"/>
    </source>
</evidence>
<dbReference type="InterPro" id="IPR003029">
    <property type="entry name" value="S1_domain"/>
</dbReference>
<dbReference type="Pfam" id="PF00575">
    <property type="entry name" value="S1"/>
    <property type="match status" value="1"/>
</dbReference>
<accession>A0AAX3BBA9</accession>
<dbReference type="InterPro" id="IPR001900">
    <property type="entry name" value="RNase_II/R"/>
</dbReference>
<dbReference type="SMART" id="SM00955">
    <property type="entry name" value="RNB"/>
    <property type="match status" value="1"/>
</dbReference>
<dbReference type="SUPFAM" id="SSF50249">
    <property type="entry name" value="Nucleic acid-binding proteins"/>
    <property type="match status" value="2"/>
</dbReference>
<dbReference type="PANTHER" id="PTHR23355:SF9">
    <property type="entry name" value="DIS3-LIKE EXONUCLEASE 2"/>
    <property type="match status" value="1"/>
</dbReference>
<dbReference type="EMBL" id="CP073355">
    <property type="protein sequence ID" value="URA09469.1"/>
    <property type="molecule type" value="Genomic_DNA"/>
</dbReference>
<evidence type="ECO:0000256" key="1">
    <source>
        <dbReference type="ARBA" id="ARBA00001849"/>
    </source>
</evidence>
<evidence type="ECO:0000313" key="10">
    <source>
        <dbReference type="EMBL" id="URA09469.1"/>
    </source>
</evidence>
<name>A0AAX3BBA9_9SPIR</name>
<evidence type="ECO:0000256" key="6">
    <source>
        <dbReference type="ARBA" id="ARBA00022884"/>
    </source>
</evidence>
<keyword evidence="3 7" id="KW-0540">Nuclease</keyword>
<keyword evidence="6 7" id="KW-0694">RNA-binding</keyword>
<dbReference type="Pfam" id="PF00773">
    <property type="entry name" value="RNB"/>
    <property type="match status" value="1"/>
</dbReference>
<dbReference type="EC" id="3.1.13.1" evidence="7"/>
<keyword evidence="5 7" id="KW-0269">Exonuclease</keyword>
<dbReference type="GO" id="GO:0006402">
    <property type="term" value="P:mRNA catabolic process"/>
    <property type="evidence" value="ECO:0007669"/>
    <property type="project" value="TreeGrafter"/>
</dbReference>
<dbReference type="PANTHER" id="PTHR23355">
    <property type="entry name" value="RIBONUCLEASE"/>
    <property type="match status" value="1"/>
</dbReference>
<reference evidence="10" key="1">
    <citation type="submission" date="2021-04" db="EMBL/GenBank/DDBJ databases">
        <authorList>
            <person name="Postec A."/>
        </authorList>
    </citation>
    <scope>NUCLEOTIDE SEQUENCE</scope>
    <source>
        <strain evidence="10">F1F22</strain>
    </source>
</reference>
<dbReference type="NCBIfam" id="TIGR02063">
    <property type="entry name" value="RNase_R"/>
    <property type="match status" value="1"/>
</dbReference>
<evidence type="ECO:0000256" key="5">
    <source>
        <dbReference type="ARBA" id="ARBA00022839"/>
    </source>
</evidence>
<keyword evidence="4 7" id="KW-0378">Hydrolase</keyword>
<dbReference type="InterPro" id="IPR012340">
    <property type="entry name" value="NA-bd_OB-fold"/>
</dbReference>
<sequence length="593" mass="69695">MKRKDVLKYVQEKRETSLDELRREFHLHSKSDQKRLFHILDDLIMENKVVLSGERLIFQDSSSKKQDRVRSRKEKTDEKSKKHQRSPLRENGRRKNFDASEDFEYILAVHHIRNEFPPKALAQAEAIPLEISQKELALREDLREKMVFTIDGPDAKDLDDAVSIEPMENGWRLGVHIADVSYYVPRHTPLDKEALKRGNSFYFINRVVPMFPERLSNGICSLNPGEDRLTMSVFMDVDRQGNVKSYRIVPSVIHSQYRLTYPEVEKILQGKTVAEDPLLQKSLLEMKELFRILYEKRLREGSIDFDFREQKCELNEWDEPVKFWLKDRLDAERLIEEFMLLANQSVARFLSEKTEYAMYRVHEEPSEEKMRSFLAMALRFGHKFRTHTLPPPQELQRLLEEVKDKPYKELLNQMLLRSMQQARYQNENLGHYGLGFEYYTHFTSPIRRYADLTVHRLVKTHLGIAKISYTEKELATIANHISSQERIAMDAEREFYKLKAVRYMQGKEGMVFDGVISGVTSFGIFVSVRDTGIEGMVRLADLPEYFIYRAESHSVVGAKSKKIYQMGQSVRVRLVRANVKKQHLDFEIVEDEV</sequence>
<comment type="catalytic activity">
    <reaction evidence="1 7">
        <text>Exonucleolytic cleavage in the 3'- to 5'-direction to yield nucleoside 5'-phosphates.</text>
        <dbReference type="EC" id="3.1.13.1"/>
    </reaction>
</comment>
<feature type="compositionally biased region" description="Basic and acidic residues" evidence="8">
    <location>
        <begin position="62"/>
        <end position="80"/>
    </location>
</feature>
<dbReference type="AlphaFoldDB" id="A0AAX3BBA9"/>
<feature type="region of interest" description="Disordered" evidence="8">
    <location>
        <begin position="62"/>
        <end position="94"/>
    </location>
</feature>
<dbReference type="KEGG" id="taqu:KDW03_08200"/>
<proteinExistence type="inferred from homology"/>
<dbReference type="NCBIfam" id="TIGR00358">
    <property type="entry name" value="3_prime_RNase"/>
    <property type="match status" value="1"/>
</dbReference>
<evidence type="ECO:0000313" key="11">
    <source>
        <dbReference type="Proteomes" id="UP001056539"/>
    </source>
</evidence>
<dbReference type="InterPro" id="IPR011805">
    <property type="entry name" value="RNase_R"/>
</dbReference>
<reference evidence="10" key="2">
    <citation type="submission" date="2022-06" db="EMBL/GenBank/DDBJ databases">
        <title>Thermospira aquatica gen. nov., sp. nov.</title>
        <authorList>
            <person name="Ben Ali Gam Z."/>
            <person name="Labat M."/>
        </authorList>
    </citation>
    <scope>NUCLEOTIDE SEQUENCE</scope>
    <source>
        <strain evidence="10">F1F22</strain>
    </source>
</reference>
<feature type="domain" description="S1 motif" evidence="9">
    <location>
        <begin position="509"/>
        <end position="589"/>
    </location>
</feature>
<dbReference type="InterPro" id="IPR050180">
    <property type="entry name" value="RNR_Ribonuclease"/>
</dbReference>
<dbReference type="Proteomes" id="UP001056539">
    <property type="component" value="Chromosome"/>
</dbReference>
<evidence type="ECO:0000256" key="3">
    <source>
        <dbReference type="ARBA" id="ARBA00022722"/>
    </source>
</evidence>
<dbReference type="GO" id="GO:0008859">
    <property type="term" value="F:exoribonuclease II activity"/>
    <property type="evidence" value="ECO:0007669"/>
    <property type="project" value="UniProtKB-UniRule"/>
</dbReference>
<dbReference type="InterPro" id="IPR022966">
    <property type="entry name" value="RNase_II/R_CS"/>
</dbReference>
<comment type="function">
    <text evidence="7">3'-5' exoribonuclease that releases 5'-nucleoside monophosphates and is involved in maturation of structured RNAs.</text>
</comment>
<dbReference type="SMART" id="SM00316">
    <property type="entry name" value="S1"/>
    <property type="match status" value="1"/>
</dbReference>
<dbReference type="HAMAP" id="MF_01895">
    <property type="entry name" value="RNase_R"/>
    <property type="match status" value="1"/>
</dbReference>
<dbReference type="GO" id="GO:0003723">
    <property type="term" value="F:RNA binding"/>
    <property type="evidence" value="ECO:0007669"/>
    <property type="project" value="UniProtKB-UniRule"/>
</dbReference>
<dbReference type="PROSITE" id="PS50126">
    <property type="entry name" value="S1"/>
    <property type="match status" value="1"/>
</dbReference>
<comment type="subcellular location">
    <subcellularLocation>
        <location evidence="7">Cytoplasm</location>
    </subcellularLocation>
</comment>
<evidence type="ECO:0000256" key="2">
    <source>
        <dbReference type="ARBA" id="ARBA00022490"/>
    </source>
</evidence>
<dbReference type="GO" id="GO:0005829">
    <property type="term" value="C:cytosol"/>
    <property type="evidence" value="ECO:0007669"/>
    <property type="project" value="TreeGrafter"/>
</dbReference>
<evidence type="ECO:0000256" key="7">
    <source>
        <dbReference type="HAMAP-Rule" id="MF_01895"/>
    </source>
</evidence>
<dbReference type="CDD" id="cd04471">
    <property type="entry name" value="S1_RNase_R"/>
    <property type="match status" value="1"/>
</dbReference>
<evidence type="ECO:0000256" key="4">
    <source>
        <dbReference type="ARBA" id="ARBA00022801"/>
    </source>
</evidence>
<gene>
    <name evidence="7 10" type="primary">rnr</name>
    <name evidence="10" type="ORF">KDW03_08200</name>
</gene>
<keyword evidence="2 7" id="KW-0963">Cytoplasm</keyword>
<dbReference type="PROSITE" id="PS01175">
    <property type="entry name" value="RIBONUCLEASE_II"/>
    <property type="match status" value="1"/>
</dbReference>
<organism evidence="10 11">
    <name type="scientific">Thermospira aquatica</name>
    <dbReference type="NCBI Taxonomy" id="2828656"/>
    <lineage>
        <taxon>Bacteria</taxon>
        <taxon>Pseudomonadati</taxon>
        <taxon>Spirochaetota</taxon>
        <taxon>Spirochaetia</taxon>
        <taxon>Brevinematales</taxon>
        <taxon>Thermospiraceae</taxon>
        <taxon>Thermospira</taxon>
    </lineage>
</organism>
<keyword evidence="11" id="KW-1185">Reference proteome</keyword>
<dbReference type="Gene3D" id="2.40.50.140">
    <property type="entry name" value="Nucleic acid-binding proteins"/>
    <property type="match status" value="1"/>
</dbReference>
<dbReference type="RefSeq" id="WP_271434598.1">
    <property type="nucleotide sequence ID" value="NZ_CP073355.1"/>
</dbReference>
<evidence type="ECO:0000256" key="8">
    <source>
        <dbReference type="SAM" id="MobiDB-lite"/>
    </source>
</evidence>
<dbReference type="InterPro" id="IPR004476">
    <property type="entry name" value="RNase_II/RNase_R"/>
</dbReference>